<name>A0A0R1RJY8_9LACO</name>
<evidence type="ECO:0000256" key="1">
    <source>
        <dbReference type="ARBA" id="ARBA00001232"/>
    </source>
</evidence>
<dbReference type="eggNOG" id="COG0416">
    <property type="taxonomic scope" value="Bacteria"/>
</dbReference>
<keyword evidence="5 10" id="KW-0443">Lipid metabolism</keyword>
<dbReference type="HAMAP" id="MF_00019">
    <property type="entry name" value="PlsX"/>
    <property type="match status" value="1"/>
</dbReference>
<keyword evidence="12" id="KW-1185">Reference proteome</keyword>
<dbReference type="EMBL" id="AZFF01000001">
    <property type="protein sequence ID" value="KRL57309.1"/>
    <property type="molecule type" value="Genomic_DNA"/>
</dbReference>
<keyword evidence="4 10" id="KW-0808">Transferase</keyword>
<reference evidence="11 12" key="1">
    <citation type="journal article" date="2015" name="Genome Announc.">
        <title>Expanding the biotechnology potential of lactobacilli through comparative genomics of 213 strains and associated genera.</title>
        <authorList>
            <person name="Sun Z."/>
            <person name="Harris H.M."/>
            <person name="McCann A."/>
            <person name="Guo C."/>
            <person name="Argimon S."/>
            <person name="Zhang W."/>
            <person name="Yang X."/>
            <person name="Jeffery I.B."/>
            <person name="Cooney J.C."/>
            <person name="Kagawa T.F."/>
            <person name="Liu W."/>
            <person name="Song Y."/>
            <person name="Salvetti E."/>
            <person name="Wrobel A."/>
            <person name="Rasinkangas P."/>
            <person name="Parkhill J."/>
            <person name="Rea M.C."/>
            <person name="O'Sullivan O."/>
            <person name="Ritari J."/>
            <person name="Douillard F.P."/>
            <person name="Paul Ross R."/>
            <person name="Yang R."/>
            <person name="Briner A.E."/>
            <person name="Felis G.E."/>
            <person name="de Vos W.M."/>
            <person name="Barrangou R."/>
            <person name="Klaenhammer T.R."/>
            <person name="Caufield P.W."/>
            <person name="Cui Y."/>
            <person name="Zhang H."/>
            <person name="O'Toole P.W."/>
        </authorList>
    </citation>
    <scope>NUCLEOTIDE SEQUENCE [LARGE SCALE GENOMIC DNA]</scope>
    <source>
        <strain evidence="11 12">DSM 15814</strain>
    </source>
</reference>
<comment type="caution">
    <text evidence="11">The sequence shown here is derived from an EMBL/GenBank/DDBJ whole genome shotgun (WGS) entry which is preliminary data.</text>
</comment>
<comment type="pathway">
    <text evidence="10">Lipid metabolism; phospholipid metabolism.</text>
</comment>
<dbReference type="STRING" id="1114972.FD35_GL000322"/>
<comment type="function">
    <text evidence="10">Catalyzes the reversible formation of acyl-phosphate (acyl-PO(4)) from acyl-[acyl-carrier-protein] (acyl-ACP). This enzyme utilizes acyl-ACP as fatty acyl donor, but not acyl-CoA.</text>
</comment>
<dbReference type="GO" id="GO:0006633">
    <property type="term" value="P:fatty acid biosynthetic process"/>
    <property type="evidence" value="ECO:0007669"/>
    <property type="project" value="UniProtKB-UniRule"/>
</dbReference>
<keyword evidence="3 10" id="KW-0444">Lipid biosynthesis</keyword>
<evidence type="ECO:0000256" key="10">
    <source>
        <dbReference type="HAMAP-Rule" id="MF_00019"/>
    </source>
</evidence>
<keyword evidence="6 10" id="KW-0594">Phospholipid biosynthesis</keyword>
<dbReference type="AlphaFoldDB" id="A0A0R1RJY8"/>
<dbReference type="Proteomes" id="UP000051999">
    <property type="component" value="Unassembled WGS sequence"/>
</dbReference>
<comment type="subunit">
    <text evidence="9 10">Homodimer. Probably interacts with PlsY.</text>
</comment>
<dbReference type="NCBIfam" id="TIGR00182">
    <property type="entry name" value="plsX"/>
    <property type="match status" value="1"/>
</dbReference>
<evidence type="ECO:0000256" key="7">
    <source>
        <dbReference type="ARBA" id="ARBA00023264"/>
    </source>
</evidence>
<evidence type="ECO:0000256" key="4">
    <source>
        <dbReference type="ARBA" id="ARBA00022679"/>
    </source>
</evidence>
<comment type="catalytic activity">
    <reaction evidence="1 10">
        <text>a fatty acyl-[ACP] + phosphate = an acyl phosphate + holo-[ACP]</text>
        <dbReference type="Rhea" id="RHEA:42292"/>
        <dbReference type="Rhea" id="RHEA-COMP:9685"/>
        <dbReference type="Rhea" id="RHEA-COMP:14125"/>
        <dbReference type="ChEBI" id="CHEBI:43474"/>
        <dbReference type="ChEBI" id="CHEBI:59918"/>
        <dbReference type="ChEBI" id="CHEBI:64479"/>
        <dbReference type="ChEBI" id="CHEBI:138651"/>
        <dbReference type="EC" id="2.3.1.274"/>
    </reaction>
</comment>
<dbReference type="UniPathway" id="UPA00085"/>
<protein>
    <recommendedName>
        <fullName evidence="8 10">Phosphate acyltransferase</fullName>
        <ecNumber evidence="8 10">2.3.1.274</ecNumber>
    </recommendedName>
    <alternativeName>
        <fullName evidence="10">Acyl-ACP phosphotransacylase</fullName>
    </alternativeName>
    <alternativeName>
        <fullName evidence="10">Acyl-[acyl-carrier-protein]--phosphate acyltransferase</fullName>
    </alternativeName>
    <alternativeName>
        <fullName evidence="10">Phosphate-acyl-ACP acyltransferase</fullName>
    </alternativeName>
</protein>
<dbReference type="PATRIC" id="fig|1114972.6.peg.322"/>
<evidence type="ECO:0000256" key="5">
    <source>
        <dbReference type="ARBA" id="ARBA00023098"/>
    </source>
</evidence>
<keyword evidence="2 10" id="KW-0963">Cytoplasm</keyword>
<dbReference type="InterPro" id="IPR012281">
    <property type="entry name" value="Phospholipid_synth_PlsX-like"/>
</dbReference>
<evidence type="ECO:0000313" key="11">
    <source>
        <dbReference type="EMBL" id="KRL57309.1"/>
    </source>
</evidence>
<keyword evidence="7 10" id="KW-1208">Phospholipid metabolism</keyword>
<comment type="similarity">
    <text evidence="10">Belongs to the PlsX family.</text>
</comment>
<gene>
    <name evidence="10" type="primary">plsX</name>
    <name evidence="11" type="ORF">FD35_GL000322</name>
</gene>
<dbReference type="GO" id="GO:0005737">
    <property type="term" value="C:cytoplasm"/>
    <property type="evidence" value="ECO:0007669"/>
    <property type="project" value="UniProtKB-SubCell"/>
</dbReference>
<comment type="subcellular location">
    <subcellularLocation>
        <location evidence="10">Cytoplasm</location>
    </subcellularLocation>
    <text evidence="10">Associated with the membrane possibly through PlsY.</text>
</comment>
<keyword evidence="11" id="KW-0012">Acyltransferase</keyword>
<dbReference type="EC" id="2.3.1.274" evidence="8 10"/>
<accession>A0A0R1RJY8</accession>
<evidence type="ECO:0000256" key="9">
    <source>
        <dbReference type="ARBA" id="ARBA00046608"/>
    </source>
</evidence>
<evidence type="ECO:0000256" key="3">
    <source>
        <dbReference type="ARBA" id="ARBA00022516"/>
    </source>
</evidence>
<dbReference type="GO" id="GO:0043811">
    <property type="term" value="F:phosphate:acyl-[acyl carrier protein] acyltransferase activity"/>
    <property type="evidence" value="ECO:0007669"/>
    <property type="project" value="UniProtKB-UniRule"/>
</dbReference>
<evidence type="ECO:0000256" key="6">
    <source>
        <dbReference type="ARBA" id="ARBA00023209"/>
    </source>
</evidence>
<sequence>MKTGLESEGRTVKVAVDAMGGDNAPEEIVKGVELARDKYPDMSFQLFGPEERIKALLQNDDRITVVPANSVIAMEDEPVRAVRTKKDSSIVLAATAVKEHTADAFFSAGNTGAVLAAGLFIIGRVKGIDRPGLTTTLPVVTGDATGSFTMLDVGANADYKVTNIEQFAVLGNFYGQTVMGIKTPRVGLLNNGTESDKGDKAHREAYQRLSEMTNINFIGNVESRELLNGAADVVVTDGFTGNATLKAIEGTALSMMTLIRSKIMASTKAKMGYVLSRNAFHQVGQVMDYSKHGGAVLLGLKGAVIKTHGSSKAETVRNTMGQIHQIIASGLIQQTIDYFDTSADQTNVDNTEK</sequence>
<evidence type="ECO:0000313" key="12">
    <source>
        <dbReference type="Proteomes" id="UP000051999"/>
    </source>
</evidence>
<dbReference type="PANTHER" id="PTHR30100">
    <property type="entry name" value="FATTY ACID/PHOSPHOLIPID SYNTHESIS PROTEIN PLSX"/>
    <property type="match status" value="1"/>
</dbReference>
<dbReference type="SUPFAM" id="SSF53659">
    <property type="entry name" value="Isocitrate/Isopropylmalate dehydrogenase-like"/>
    <property type="match status" value="1"/>
</dbReference>
<dbReference type="Pfam" id="PF02504">
    <property type="entry name" value="FA_synthesis"/>
    <property type="match status" value="1"/>
</dbReference>
<dbReference type="InterPro" id="IPR003664">
    <property type="entry name" value="FA_synthesis"/>
</dbReference>
<evidence type="ECO:0000256" key="8">
    <source>
        <dbReference type="ARBA" id="ARBA00024069"/>
    </source>
</evidence>
<proteinExistence type="inferred from homology"/>
<dbReference type="PIRSF" id="PIRSF002465">
    <property type="entry name" value="Phsphlp_syn_PlsX"/>
    <property type="match status" value="1"/>
</dbReference>
<dbReference type="PANTHER" id="PTHR30100:SF1">
    <property type="entry name" value="PHOSPHATE ACYLTRANSFERASE"/>
    <property type="match status" value="1"/>
</dbReference>
<dbReference type="GO" id="GO:0008654">
    <property type="term" value="P:phospholipid biosynthetic process"/>
    <property type="evidence" value="ECO:0007669"/>
    <property type="project" value="UniProtKB-KW"/>
</dbReference>
<organism evidence="11 12">
    <name type="scientific">Furfurilactobacillus rossiae DSM 15814</name>
    <dbReference type="NCBI Taxonomy" id="1114972"/>
    <lineage>
        <taxon>Bacteria</taxon>
        <taxon>Bacillati</taxon>
        <taxon>Bacillota</taxon>
        <taxon>Bacilli</taxon>
        <taxon>Lactobacillales</taxon>
        <taxon>Lactobacillaceae</taxon>
        <taxon>Furfurilactobacillus</taxon>
    </lineage>
</organism>
<dbReference type="Gene3D" id="3.40.718.10">
    <property type="entry name" value="Isopropylmalate Dehydrogenase"/>
    <property type="match status" value="1"/>
</dbReference>
<evidence type="ECO:0000256" key="2">
    <source>
        <dbReference type="ARBA" id="ARBA00022490"/>
    </source>
</evidence>